<dbReference type="AlphaFoldDB" id="A0AAD1TCN9"/>
<proteinExistence type="predicted"/>
<evidence type="ECO:0000256" key="1">
    <source>
        <dbReference type="SAM" id="MobiDB-lite"/>
    </source>
</evidence>
<keyword evidence="3" id="KW-1185">Reference proteome</keyword>
<organism evidence="2 3">
    <name type="scientific">Pelobates cultripes</name>
    <name type="common">Western spadefoot toad</name>
    <dbReference type="NCBI Taxonomy" id="61616"/>
    <lineage>
        <taxon>Eukaryota</taxon>
        <taxon>Metazoa</taxon>
        <taxon>Chordata</taxon>
        <taxon>Craniata</taxon>
        <taxon>Vertebrata</taxon>
        <taxon>Euteleostomi</taxon>
        <taxon>Amphibia</taxon>
        <taxon>Batrachia</taxon>
        <taxon>Anura</taxon>
        <taxon>Pelobatoidea</taxon>
        <taxon>Pelobatidae</taxon>
        <taxon>Pelobates</taxon>
    </lineage>
</organism>
<feature type="compositionally biased region" description="Polar residues" evidence="1">
    <location>
        <begin position="102"/>
        <end position="126"/>
    </location>
</feature>
<gene>
    <name evidence="2" type="ORF">PECUL_23A008082</name>
</gene>
<sequence length="126" mass="14229">MPFFLQPGEKQKCWPPKATHTASQRYSPHAAAAWWDTDWLTPHHRQAQTPEEIGKKFHKSQASVPQDTRDTGKLLQRTPKPRELVQAEIGVYDYQEKDGVSEDTQGQPTGGATNPSQHRTCNKTGH</sequence>
<evidence type="ECO:0000313" key="2">
    <source>
        <dbReference type="EMBL" id="CAH2324212.1"/>
    </source>
</evidence>
<protein>
    <submittedName>
        <fullName evidence="2">Uncharacterized protein</fullName>
    </submittedName>
</protein>
<name>A0AAD1TCN9_PELCU</name>
<dbReference type="Proteomes" id="UP001295444">
    <property type="component" value="Chromosome 12"/>
</dbReference>
<accession>A0AAD1TCN9</accession>
<feature type="region of interest" description="Disordered" evidence="1">
    <location>
        <begin position="1"/>
        <end position="25"/>
    </location>
</feature>
<feature type="region of interest" description="Disordered" evidence="1">
    <location>
        <begin position="51"/>
        <end position="126"/>
    </location>
</feature>
<dbReference type="EMBL" id="OW240923">
    <property type="protein sequence ID" value="CAH2324212.1"/>
    <property type="molecule type" value="Genomic_DNA"/>
</dbReference>
<reference evidence="2" key="1">
    <citation type="submission" date="2022-03" db="EMBL/GenBank/DDBJ databases">
        <authorList>
            <person name="Alioto T."/>
            <person name="Alioto T."/>
            <person name="Gomez Garrido J."/>
        </authorList>
    </citation>
    <scope>NUCLEOTIDE SEQUENCE</scope>
</reference>
<evidence type="ECO:0000313" key="3">
    <source>
        <dbReference type="Proteomes" id="UP001295444"/>
    </source>
</evidence>